<sequence length="69" mass="7393">MKVKESKGTDLFFADENKSVPFQRTSTDGPADPHVGYQTPGKRGTGGAVRGHILLESVPVSRARIGDPQ</sequence>
<proteinExistence type="predicted"/>
<name>A0A7Z3C3W4_PSEFL</name>
<reference evidence="3 4" key="1">
    <citation type="submission" date="2018-03" db="EMBL/GenBank/DDBJ databases">
        <title>Complete genome sequence of Pseudomonas fluorescens sp. G7.</title>
        <authorList>
            <person name="Gao C.-H."/>
            <person name="Li Z."/>
            <person name="Cai P."/>
        </authorList>
    </citation>
    <scope>NUCLEOTIDE SEQUENCE [LARGE SCALE GENOMIC DNA]</scope>
    <source>
        <strain evidence="3 4">G7</strain>
    </source>
</reference>
<organism evidence="3 4">
    <name type="scientific">Pseudomonas fluorescens</name>
    <dbReference type="NCBI Taxonomy" id="294"/>
    <lineage>
        <taxon>Bacteria</taxon>
        <taxon>Pseudomonadati</taxon>
        <taxon>Pseudomonadota</taxon>
        <taxon>Gammaproteobacteria</taxon>
        <taxon>Pseudomonadales</taxon>
        <taxon>Pseudomonadaceae</taxon>
        <taxon>Pseudomonas</taxon>
    </lineage>
</organism>
<feature type="domain" description="Bacterial toxin 47" evidence="2">
    <location>
        <begin position="18"/>
        <end position="61"/>
    </location>
</feature>
<protein>
    <recommendedName>
        <fullName evidence="2">Bacterial toxin 47 domain-containing protein</fullName>
    </recommendedName>
</protein>
<evidence type="ECO:0000256" key="1">
    <source>
        <dbReference type="SAM" id="MobiDB-lite"/>
    </source>
</evidence>
<evidence type="ECO:0000313" key="3">
    <source>
        <dbReference type="EMBL" id="QJP95030.1"/>
    </source>
</evidence>
<dbReference type="EMBL" id="CP027561">
    <property type="protein sequence ID" value="QJP95030.1"/>
    <property type="molecule type" value="Genomic_DNA"/>
</dbReference>
<feature type="region of interest" description="Disordered" evidence="1">
    <location>
        <begin position="1"/>
        <end position="48"/>
    </location>
</feature>
<dbReference type="AlphaFoldDB" id="A0A7Z3C3W4"/>
<evidence type="ECO:0000259" key="2">
    <source>
        <dbReference type="Pfam" id="PF15540"/>
    </source>
</evidence>
<dbReference type="Pfam" id="PF15540">
    <property type="entry name" value="Ntox47"/>
    <property type="match status" value="1"/>
</dbReference>
<dbReference type="Proteomes" id="UP000501669">
    <property type="component" value="Chromosome"/>
</dbReference>
<evidence type="ECO:0000313" key="4">
    <source>
        <dbReference type="Proteomes" id="UP000501669"/>
    </source>
</evidence>
<accession>A0A7Z3C3W4</accession>
<dbReference type="RefSeq" id="WP_207866210.1">
    <property type="nucleotide sequence ID" value="NZ_CP027561.1"/>
</dbReference>
<gene>
    <name evidence="3" type="ORF">C6Y56_10585</name>
</gene>
<dbReference type="InterPro" id="IPR029103">
    <property type="entry name" value="Ntox47"/>
</dbReference>